<dbReference type="GO" id="GO:0004519">
    <property type="term" value="F:endonuclease activity"/>
    <property type="evidence" value="ECO:0007669"/>
    <property type="project" value="UniProtKB-KW"/>
</dbReference>
<dbReference type="CDD" id="cd17268">
    <property type="entry name" value="RMtype1_S_Ara36733I_TRD1-CR1_like"/>
    <property type="match status" value="1"/>
</dbReference>
<dbReference type="Proteomes" id="UP000676776">
    <property type="component" value="Unassembled WGS sequence"/>
</dbReference>
<comment type="similarity">
    <text evidence="1">Belongs to the type-I restriction system S methylase family.</text>
</comment>
<sequence length="401" mass="46007">MSKLDKLLKDVHVEWKTLGDDDFVEIANSGRKPVKASLRITGEIPYYGANNIQDYVEGFTHDGKYILIAEDGSKSLESYSIQYAVGKFWANNHIHVIRGKNEITTKFLYYYLQIVNFIPFLSGGGRAKLTKGKLLNIPIPIPCPETPEKSLKIQKEIVSVLDAFTELTTELTTELSARNEQYTYYREKLFTFDEKEVEHLPMGDENVGEFIRGKRFVKTDMFSEGVPCIHYGEMYTHYGTWADKTKSFVRNELVERKNLRRAENGDVVIVAAGETIEDIGQGTAWLGEEGVVIHDACFYYKSTLNPKYVAYFTRTKQFHEQIRKHIRTGKISAINAKGLGKAIIPIPSIKEQERIVNILDKFNILTNSVSEGLPKEIELRKQQYEYYRNKLLTFRKGKIEA</sequence>
<reference evidence="5 6" key="1">
    <citation type="submission" date="2021-03" db="EMBL/GenBank/DDBJ databases">
        <title>Winogradskyella sp. nov., isolated from costal sediment.</title>
        <authorList>
            <person name="Gao C."/>
        </authorList>
    </citation>
    <scope>NUCLEOTIDE SEQUENCE [LARGE SCALE GENOMIC DNA]</scope>
    <source>
        <strain evidence="5 6">DF17</strain>
    </source>
</reference>
<evidence type="ECO:0000256" key="3">
    <source>
        <dbReference type="ARBA" id="ARBA00023125"/>
    </source>
</evidence>
<proteinExistence type="inferred from homology"/>
<keyword evidence="3" id="KW-0238">DNA-binding</keyword>
<keyword evidence="5" id="KW-0378">Hydrolase</keyword>
<dbReference type="Gene3D" id="3.90.220.20">
    <property type="entry name" value="DNA methylase specificity domains"/>
    <property type="match status" value="2"/>
</dbReference>
<keyword evidence="2" id="KW-0680">Restriction system</keyword>
<dbReference type="CDD" id="cd17262">
    <property type="entry name" value="RMtype1_S_Aco12261I-TRD2-CR2"/>
    <property type="match status" value="1"/>
</dbReference>
<gene>
    <name evidence="5" type="ORF">J4050_07145</name>
</gene>
<dbReference type="SUPFAM" id="SSF116734">
    <property type="entry name" value="DNA methylase specificity domain"/>
    <property type="match status" value="2"/>
</dbReference>
<evidence type="ECO:0000313" key="5">
    <source>
        <dbReference type="EMBL" id="MBO3116517.1"/>
    </source>
</evidence>
<protein>
    <submittedName>
        <fullName evidence="5">Restriction endonuclease subunit S</fullName>
    </submittedName>
</protein>
<feature type="domain" description="Type I restriction modification DNA specificity" evidence="4">
    <location>
        <begin position="13"/>
        <end position="177"/>
    </location>
</feature>
<keyword evidence="6" id="KW-1185">Reference proteome</keyword>
<dbReference type="InterPro" id="IPR044946">
    <property type="entry name" value="Restrct_endonuc_typeI_TRD_sf"/>
</dbReference>
<dbReference type="EMBL" id="JAGEVF010000004">
    <property type="protein sequence ID" value="MBO3116517.1"/>
    <property type="molecule type" value="Genomic_DNA"/>
</dbReference>
<dbReference type="PANTHER" id="PTHR43140">
    <property type="entry name" value="TYPE-1 RESTRICTION ENZYME ECOKI SPECIFICITY PROTEIN"/>
    <property type="match status" value="1"/>
</dbReference>
<evidence type="ECO:0000256" key="2">
    <source>
        <dbReference type="ARBA" id="ARBA00022747"/>
    </source>
</evidence>
<dbReference type="InterPro" id="IPR051212">
    <property type="entry name" value="Type-I_RE_S_subunit"/>
</dbReference>
<dbReference type="RefSeq" id="WP_208153749.1">
    <property type="nucleotide sequence ID" value="NZ_JAGEVF010000004.1"/>
</dbReference>
<evidence type="ECO:0000256" key="1">
    <source>
        <dbReference type="ARBA" id="ARBA00010923"/>
    </source>
</evidence>
<accession>A0ABS3T1A6</accession>
<comment type="caution">
    <text evidence="5">The sequence shown here is derived from an EMBL/GenBank/DDBJ whole genome shotgun (WGS) entry which is preliminary data.</text>
</comment>
<organism evidence="5 6">
    <name type="scientific">Winogradskyella pelagia</name>
    <dbReference type="NCBI Taxonomy" id="2819984"/>
    <lineage>
        <taxon>Bacteria</taxon>
        <taxon>Pseudomonadati</taxon>
        <taxon>Bacteroidota</taxon>
        <taxon>Flavobacteriia</taxon>
        <taxon>Flavobacteriales</taxon>
        <taxon>Flavobacteriaceae</taxon>
        <taxon>Winogradskyella</taxon>
    </lineage>
</organism>
<dbReference type="InterPro" id="IPR000055">
    <property type="entry name" value="Restrct_endonuc_typeI_TRD"/>
</dbReference>
<keyword evidence="5" id="KW-0255">Endonuclease</keyword>
<name>A0ABS3T1A6_9FLAO</name>
<keyword evidence="5" id="KW-0540">Nuclease</keyword>
<dbReference type="PANTHER" id="PTHR43140:SF1">
    <property type="entry name" value="TYPE I RESTRICTION ENZYME ECOKI SPECIFICITY SUBUNIT"/>
    <property type="match status" value="1"/>
</dbReference>
<feature type="domain" description="Type I restriction modification DNA specificity" evidence="4">
    <location>
        <begin position="207"/>
        <end position="378"/>
    </location>
</feature>
<evidence type="ECO:0000259" key="4">
    <source>
        <dbReference type="Pfam" id="PF01420"/>
    </source>
</evidence>
<evidence type="ECO:0000313" key="6">
    <source>
        <dbReference type="Proteomes" id="UP000676776"/>
    </source>
</evidence>
<dbReference type="Pfam" id="PF01420">
    <property type="entry name" value="Methylase_S"/>
    <property type="match status" value="2"/>
</dbReference>